<feature type="compositionally biased region" description="Basic and acidic residues" evidence="1">
    <location>
        <begin position="42"/>
        <end position="51"/>
    </location>
</feature>
<organism evidence="2 3">
    <name type="scientific">Bacteriophage DSS3_VP1</name>
    <dbReference type="NCBI Taxonomy" id="2664196"/>
    <lineage>
        <taxon>Viruses</taxon>
        <taxon>Duplodnaviria</taxon>
        <taxon>Heunggongvirae</taxon>
        <taxon>Uroviricota</taxon>
        <taxon>Caudoviricetes</taxon>
        <taxon>Naomviridae</taxon>
        <taxon>Noahvirus</taxon>
        <taxon>Noahvirus arc</taxon>
    </lineage>
</organism>
<feature type="region of interest" description="Disordered" evidence="1">
    <location>
        <begin position="23"/>
        <end position="61"/>
    </location>
</feature>
<gene>
    <name evidence="2" type="ORF">DSS3VP1_00059</name>
</gene>
<protein>
    <submittedName>
        <fullName evidence="2">Uncharacterized protein</fullName>
    </submittedName>
</protein>
<dbReference type="Proteomes" id="UP000594402">
    <property type="component" value="Segment"/>
</dbReference>
<sequence>MSYEKKRESKGIGPGGLNCVCCGPAPGPERTKWKRQQKRARKHEEKMKLREQLANMERDDD</sequence>
<evidence type="ECO:0000313" key="3">
    <source>
        <dbReference type="Proteomes" id="UP000594402"/>
    </source>
</evidence>
<feature type="compositionally biased region" description="Basic residues" evidence="1">
    <location>
        <begin position="32"/>
        <end position="41"/>
    </location>
</feature>
<evidence type="ECO:0000313" key="2">
    <source>
        <dbReference type="EMBL" id="QGH74627.1"/>
    </source>
</evidence>
<keyword evidence="3" id="KW-1185">Reference proteome</keyword>
<reference evidence="2 3" key="1">
    <citation type="submission" date="2019-10" db="EMBL/GenBank/DDBJ databases">
        <title>Isolation and characterisation of a new family of globally distributed lytic roseophage, the Naomivirus.</title>
        <authorList>
            <person name="Rihtman B."/>
            <person name="Puxty R.J."/>
            <person name="Hapeshi A."/>
            <person name="Zhan Y."/>
            <person name="Michinevski S."/>
            <person name="Waterfield N.R."/>
            <person name="Chen F."/>
            <person name="Millard A.D."/>
            <person name="Scanlan D.J."/>
            <person name="Chen Y."/>
        </authorList>
    </citation>
    <scope>NUCLEOTIDE SEQUENCE [LARGE SCALE GENOMIC DNA]</scope>
</reference>
<evidence type="ECO:0000256" key="1">
    <source>
        <dbReference type="SAM" id="MobiDB-lite"/>
    </source>
</evidence>
<dbReference type="EMBL" id="MN602266">
    <property type="protein sequence ID" value="QGH74627.1"/>
    <property type="molecule type" value="Genomic_DNA"/>
</dbReference>
<name>A0A7S5KRP2_9CAUD</name>
<accession>A0A7S5KRP2</accession>
<proteinExistence type="predicted"/>